<evidence type="ECO:0000313" key="1">
    <source>
        <dbReference type="EMBL" id="MEI2454711.1"/>
    </source>
</evidence>
<evidence type="ECO:0008006" key="3">
    <source>
        <dbReference type="Google" id="ProtNLM"/>
    </source>
</evidence>
<name>A0ABU8D119_9GAMM</name>
<gene>
    <name evidence="1" type="ORF">V2J18_08480</name>
</gene>
<comment type="caution">
    <text evidence="1">The sequence shown here is derived from an EMBL/GenBank/DDBJ whole genome shotgun (WGS) entry which is preliminary data.</text>
</comment>
<dbReference type="RefSeq" id="WP_141233358.1">
    <property type="nucleotide sequence ID" value="NZ_JBANDL010000002.1"/>
</dbReference>
<sequence>MTELSAVGIGNVGDFRRLMLKHRIALLRADRDRLAPWEQRHYCEMFGEDFVKDAVRRQYWFAFPALVRIAMEMEFGVEAEEVEPTAP</sequence>
<proteinExistence type="predicted"/>
<dbReference type="EMBL" id="JBANDL010000002">
    <property type="protein sequence ID" value="MEI2454711.1"/>
    <property type="molecule type" value="Genomic_DNA"/>
</dbReference>
<accession>A0ABU8D119</accession>
<reference evidence="1 2" key="1">
    <citation type="submission" date="2024-02" db="EMBL/GenBank/DDBJ databases">
        <title>Lysobacter Genome Sequencing and Mining.</title>
        <authorList>
            <person name="Bierman J."/>
            <person name="Walker M.C."/>
        </authorList>
    </citation>
    <scope>NUCLEOTIDE SEQUENCE [LARGE SCALE GENOMIC DNA]</scope>
    <source>
        <strain evidence="1 2">PB6250</strain>
    </source>
</reference>
<dbReference type="Proteomes" id="UP001387215">
    <property type="component" value="Unassembled WGS sequence"/>
</dbReference>
<evidence type="ECO:0000313" key="2">
    <source>
        <dbReference type="Proteomes" id="UP001387215"/>
    </source>
</evidence>
<protein>
    <recommendedName>
        <fullName evidence="3">Extradiol ring-cleavage dioxygenase LigAB LigA subunit domain-containing protein</fullName>
    </recommendedName>
</protein>
<keyword evidence="2" id="KW-1185">Reference proteome</keyword>
<organism evidence="1 2">
    <name type="scientific">Lysobacter firmicutimachus</name>
    <dbReference type="NCBI Taxonomy" id="1792846"/>
    <lineage>
        <taxon>Bacteria</taxon>
        <taxon>Pseudomonadati</taxon>
        <taxon>Pseudomonadota</taxon>
        <taxon>Gammaproteobacteria</taxon>
        <taxon>Lysobacterales</taxon>
        <taxon>Lysobacteraceae</taxon>
        <taxon>Lysobacter</taxon>
    </lineage>
</organism>